<feature type="region of interest" description="Disordered" evidence="2">
    <location>
        <begin position="150"/>
        <end position="193"/>
    </location>
</feature>
<dbReference type="Proteomes" id="UP001341840">
    <property type="component" value="Unassembled WGS sequence"/>
</dbReference>
<evidence type="ECO:0000313" key="4">
    <source>
        <dbReference type="Proteomes" id="UP001341840"/>
    </source>
</evidence>
<protein>
    <submittedName>
        <fullName evidence="3">Uncharacterized protein</fullName>
    </submittedName>
</protein>
<keyword evidence="1" id="KW-0175">Coiled coil</keyword>
<accession>A0ABU6VME6</accession>
<comment type="caution">
    <text evidence="3">The sequence shown here is derived from an EMBL/GenBank/DDBJ whole genome shotgun (WGS) entry which is preliminary data.</text>
</comment>
<feature type="compositionally biased region" description="Basic and acidic residues" evidence="2">
    <location>
        <begin position="175"/>
        <end position="193"/>
    </location>
</feature>
<evidence type="ECO:0000313" key="3">
    <source>
        <dbReference type="EMBL" id="MED6174132.1"/>
    </source>
</evidence>
<keyword evidence="4" id="KW-1185">Reference proteome</keyword>
<gene>
    <name evidence="3" type="ORF">PIB30_065969</name>
</gene>
<name>A0ABU6VME6_9FABA</name>
<evidence type="ECO:0000256" key="2">
    <source>
        <dbReference type="SAM" id="MobiDB-lite"/>
    </source>
</evidence>
<dbReference type="EMBL" id="JASCZI010151700">
    <property type="protein sequence ID" value="MED6174132.1"/>
    <property type="molecule type" value="Genomic_DNA"/>
</dbReference>
<reference evidence="3 4" key="1">
    <citation type="journal article" date="2023" name="Plants (Basel)">
        <title>Bridging the Gap: Combining Genomics and Transcriptomics Approaches to Understand Stylosanthes scabra, an Orphan Legume from the Brazilian Caatinga.</title>
        <authorList>
            <person name="Ferreira-Neto J.R.C."/>
            <person name="da Silva M.D."/>
            <person name="Binneck E."/>
            <person name="de Melo N.F."/>
            <person name="da Silva R.H."/>
            <person name="de Melo A.L.T.M."/>
            <person name="Pandolfi V."/>
            <person name="Bustamante F.O."/>
            <person name="Brasileiro-Vidal A.C."/>
            <person name="Benko-Iseppon A.M."/>
        </authorList>
    </citation>
    <scope>NUCLEOTIDE SEQUENCE [LARGE SCALE GENOMIC DNA]</scope>
    <source>
        <tissue evidence="3">Leaves</tissue>
    </source>
</reference>
<feature type="coiled-coil region" evidence="1">
    <location>
        <begin position="86"/>
        <end position="113"/>
    </location>
</feature>
<sequence length="193" mass="21900">MLPIAIRTRNLLNSLQRVPKVMSWSEFRVNWSKGTSSTPKGLRNNCSNMFNWVPTSRISSKIHLLVSLERNWGEWVKEKLSLLEALKGFEERAKSLESVVARLKEEAGEAKDLDHAERCNDQLGPIHATYAFSVASCSISQPVPIFQNQSELEEHEKTTSKLAPTKARISKRNKSSAEPHKPTLERTFADQEQ</sequence>
<proteinExistence type="predicted"/>
<evidence type="ECO:0000256" key="1">
    <source>
        <dbReference type="SAM" id="Coils"/>
    </source>
</evidence>
<organism evidence="3 4">
    <name type="scientific">Stylosanthes scabra</name>
    <dbReference type="NCBI Taxonomy" id="79078"/>
    <lineage>
        <taxon>Eukaryota</taxon>
        <taxon>Viridiplantae</taxon>
        <taxon>Streptophyta</taxon>
        <taxon>Embryophyta</taxon>
        <taxon>Tracheophyta</taxon>
        <taxon>Spermatophyta</taxon>
        <taxon>Magnoliopsida</taxon>
        <taxon>eudicotyledons</taxon>
        <taxon>Gunneridae</taxon>
        <taxon>Pentapetalae</taxon>
        <taxon>rosids</taxon>
        <taxon>fabids</taxon>
        <taxon>Fabales</taxon>
        <taxon>Fabaceae</taxon>
        <taxon>Papilionoideae</taxon>
        <taxon>50 kb inversion clade</taxon>
        <taxon>dalbergioids sensu lato</taxon>
        <taxon>Dalbergieae</taxon>
        <taxon>Pterocarpus clade</taxon>
        <taxon>Stylosanthes</taxon>
    </lineage>
</organism>